<gene>
    <name evidence="2" type="ORF">PBY51_021663</name>
</gene>
<keyword evidence="1" id="KW-0732">Signal</keyword>
<protein>
    <submittedName>
        <fullName evidence="2">Uncharacterized protein</fullName>
    </submittedName>
</protein>
<name>A0AAN7XFY9_ELEMC</name>
<evidence type="ECO:0000313" key="3">
    <source>
        <dbReference type="Proteomes" id="UP001346869"/>
    </source>
</evidence>
<comment type="caution">
    <text evidence="2">The sequence shown here is derived from an EMBL/GenBank/DDBJ whole genome shotgun (WGS) entry which is preliminary data.</text>
</comment>
<feature type="signal peptide" evidence="1">
    <location>
        <begin position="1"/>
        <end position="24"/>
    </location>
</feature>
<feature type="chain" id="PRO_5042963638" evidence="1">
    <location>
        <begin position="25"/>
        <end position="110"/>
    </location>
</feature>
<dbReference type="Proteomes" id="UP001346869">
    <property type="component" value="Unassembled WGS sequence"/>
</dbReference>
<reference evidence="2 3" key="2">
    <citation type="journal article" date="2023" name="Mol. Biol. Evol.">
        <title>Genomics of Secondarily Temperate Adaptation in the Only Non-Antarctic Icefish.</title>
        <authorList>
            <person name="Rivera-Colon A.G."/>
            <person name="Rayamajhi N."/>
            <person name="Minhas B.F."/>
            <person name="Madrigal G."/>
            <person name="Bilyk K.T."/>
            <person name="Yoon V."/>
            <person name="Hune M."/>
            <person name="Gregory S."/>
            <person name="Cheng C.H.C."/>
            <person name="Catchen J.M."/>
        </authorList>
    </citation>
    <scope>NUCLEOTIDE SEQUENCE [LARGE SCALE GENOMIC DNA]</scope>
    <source>
        <strain evidence="2">JMC-PN-2008</strain>
    </source>
</reference>
<organism evidence="2 3">
    <name type="scientific">Eleginops maclovinus</name>
    <name type="common">Patagonian blennie</name>
    <name type="synonym">Eleginus maclovinus</name>
    <dbReference type="NCBI Taxonomy" id="56733"/>
    <lineage>
        <taxon>Eukaryota</taxon>
        <taxon>Metazoa</taxon>
        <taxon>Chordata</taxon>
        <taxon>Craniata</taxon>
        <taxon>Vertebrata</taxon>
        <taxon>Euteleostomi</taxon>
        <taxon>Actinopterygii</taxon>
        <taxon>Neopterygii</taxon>
        <taxon>Teleostei</taxon>
        <taxon>Neoteleostei</taxon>
        <taxon>Acanthomorphata</taxon>
        <taxon>Eupercaria</taxon>
        <taxon>Perciformes</taxon>
        <taxon>Notothenioidei</taxon>
        <taxon>Eleginopidae</taxon>
        <taxon>Eleginops</taxon>
    </lineage>
</organism>
<accession>A0AAN7XFY9</accession>
<dbReference type="AlphaFoldDB" id="A0AAN7XFY9"/>
<dbReference type="EMBL" id="JAUZQC010000014">
    <property type="protein sequence ID" value="KAK5860167.1"/>
    <property type="molecule type" value="Genomic_DNA"/>
</dbReference>
<evidence type="ECO:0000313" key="2">
    <source>
        <dbReference type="EMBL" id="KAK5860167.1"/>
    </source>
</evidence>
<proteinExistence type="predicted"/>
<sequence length="110" mass="12651">MRPLLRFPLQLTCQLCRWLAISWGLTYLLKKEGKYSDEEWIQKNSQKKERQPKIEGGFDKCAFEESISMQASWLSGRPLSSLLTEDPSQQMKAGASLRWCPSIIPASCIR</sequence>
<keyword evidence="3" id="KW-1185">Reference proteome</keyword>
<evidence type="ECO:0000256" key="1">
    <source>
        <dbReference type="SAM" id="SignalP"/>
    </source>
</evidence>
<reference evidence="2 3" key="1">
    <citation type="journal article" date="2023" name="Genes (Basel)">
        <title>Chromosome-Level Genome Assembly and Circadian Gene Repertoire of the Patagonia Blennie Eleginops maclovinus-The Closest Ancestral Proxy of Antarctic Cryonotothenioids.</title>
        <authorList>
            <person name="Cheng C.C."/>
            <person name="Rivera-Colon A.G."/>
            <person name="Minhas B.F."/>
            <person name="Wilson L."/>
            <person name="Rayamajhi N."/>
            <person name="Vargas-Chacoff L."/>
            <person name="Catchen J.M."/>
        </authorList>
    </citation>
    <scope>NUCLEOTIDE SEQUENCE [LARGE SCALE GENOMIC DNA]</scope>
    <source>
        <strain evidence="2">JMC-PN-2008</strain>
    </source>
</reference>